<sequence>MHFYGSPLYSTNGDVSWFKAIIRTIGSSAISRKRLTVDNRNGAAPYKIPQPQPCKVGRWTRGAYAVCFAPHGRRRSRRSGACSPGPT</sequence>
<reference evidence="1" key="1">
    <citation type="submission" date="2014-09" db="EMBL/GenBank/DDBJ databases">
        <authorList>
            <person name="Magalhaes I.L.F."/>
            <person name="Oliveira U."/>
            <person name="Santos F.R."/>
            <person name="Vidigal T.H.D.A."/>
            <person name="Brescovit A.D."/>
            <person name="Santos A.J."/>
        </authorList>
    </citation>
    <scope>NUCLEOTIDE SEQUENCE</scope>
    <source>
        <tissue evidence="1">Shoot tissue taken approximately 20 cm above the soil surface</tissue>
    </source>
</reference>
<accession>A0A0A9CD07</accession>
<dbReference type="EMBL" id="GBRH01223721">
    <property type="protein sequence ID" value="JAD74174.1"/>
    <property type="molecule type" value="Transcribed_RNA"/>
</dbReference>
<dbReference type="AlphaFoldDB" id="A0A0A9CD07"/>
<reference evidence="1" key="2">
    <citation type="journal article" date="2015" name="Data Brief">
        <title>Shoot transcriptome of the giant reed, Arundo donax.</title>
        <authorList>
            <person name="Barrero R.A."/>
            <person name="Guerrero F.D."/>
            <person name="Moolhuijzen P."/>
            <person name="Goolsby J.A."/>
            <person name="Tidwell J."/>
            <person name="Bellgard S.E."/>
            <person name="Bellgard M.I."/>
        </authorList>
    </citation>
    <scope>NUCLEOTIDE SEQUENCE</scope>
    <source>
        <tissue evidence="1">Shoot tissue taken approximately 20 cm above the soil surface</tissue>
    </source>
</reference>
<proteinExistence type="predicted"/>
<organism evidence="1">
    <name type="scientific">Arundo donax</name>
    <name type="common">Giant reed</name>
    <name type="synonym">Donax arundinaceus</name>
    <dbReference type="NCBI Taxonomy" id="35708"/>
    <lineage>
        <taxon>Eukaryota</taxon>
        <taxon>Viridiplantae</taxon>
        <taxon>Streptophyta</taxon>
        <taxon>Embryophyta</taxon>
        <taxon>Tracheophyta</taxon>
        <taxon>Spermatophyta</taxon>
        <taxon>Magnoliopsida</taxon>
        <taxon>Liliopsida</taxon>
        <taxon>Poales</taxon>
        <taxon>Poaceae</taxon>
        <taxon>PACMAD clade</taxon>
        <taxon>Arundinoideae</taxon>
        <taxon>Arundineae</taxon>
        <taxon>Arundo</taxon>
    </lineage>
</organism>
<protein>
    <submittedName>
        <fullName evidence="1">Uncharacterized protein</fullName>
    </submittedName>
</protein>
<name>A0A0A9CD07_ARUDO</name>
<evidence type="ECO:0000313" key="1">
    <source>
        <dbReference type="EMBL" id="JAD74174.1"/>
    </source>
</evidence>